<keyword evidence="2" id="KW-0812">Transmembrane</keyword>
<dbReference type="HOGENOM" id="CLU_064985_1_1_1"/>
<feature type="transmembrane region" description="Helical" evidence="2">
    <location>
        <begin position="173"/>
        <end position="194"/>
    </location>
</feature>
<feature type="compositionally biased region" description="Basic and acidic residues" evidence="1">
    <location>
        <begin position="260"/>
        <end position="271"/>
    </location>
</feature>
<evidence type="ECO:0000313" key="5">
    <source>
        <dbReference type="Proteomes" id="UP000030651"/>
    </source>
</evidence>
<keyword evidence="2" id="KW-1133">Transmembrane helix</keyword>
<name>W3X504_PESFW</name>
<evidence type="ECO:0000256" key="2">
    <source>
        <dbReference type="SAM" id="Phobius"/>
    </source>
</evidence>
<dbReference type="PANTHER" id="PTHR42109:SF2">
    <property type="entry name" value="INTEGRAL MEMBRANE PROTEIN"/>
    <property type="match status" value="1"/>
</dbReference>
<evidence type="ECO:0000256" key="1">
    <source>
        <dbReference type="SAM" id="MobiDB-lite"/>
    </source>
</evidence>
<feature type="region of interest" description="Disordered" evidence="1">
    <location>
        <begin position="260"/>
        <end position="281"/>
    </location>
</feature>
<feature type="compositionally biased region" description="Polar residues" evidence="1">
    <location>
        <begin position="272"/>
        <end position="281"/>
    </location>
</feature>
<feature type="transmembrane region" description="Helical" evidence="2">
    <location>
        <begin position="39"/>
        <end position="62"/>
    </location>
</feature>
<evidence type="ECO:0000259" key="3">
    <source>
        <dbReference type="Pfam" id="PF24800"/>
    </source>
</evidence>
<dbReference type="KEGG" id="pfy:PFICI_06142"/>
<sequence>MADSHATFTFRHGIAAAQLVIFSLSLFSAIFFRYRHRNGWFCIGVFSIFRIVGARCMLGTLTNDATSVWAGVFVCESLGMVLLVFLLLELLQRANKEVETINPRWFWYPQIITWADIGLAVGGFVSASHHSSLAPTPYTQASFGLYTSMYLLVVGMTWFLWRNRASYPIDEKRAILCVVVCLTLLAIRTAYALIYQITGDKTWNAVEGRPTPYLLMTMLPELGIIYVAIWTICQISPPPQEKRGRTRSEELYSFVHGDSGDRLRAHDEENNKPQSAETIHM</sequence>
<feature type="transmembrane region" description="Helical" evidence="2">
    <location>
        <begin position="68"/>
        <end position="91"/>
    </location>
</feature>
<feature type="transmembrane region" description="Helical" evidence="2">
    <location>
        <begin position="214"/>
        <end position="233"/>
    </location>
</feature>
<keyword evidence="5" id="KW-1185">Reference proteome</keyword>
<gene>
    <name evidence="4" type="ORF">PFICI_06142</name>
</gene>
<dbReference type="Proteomes" id="UP000030651">
    <property type="component" value="Unassembled WGS sequence"/>
</dbReference>
<keyword evidence="2" id="KW-0472">Membrane</keyword>
<dbReference type="GeneID" id="19271155"/>
<feature type="domain" description="DUF7702" evidence="3">
    <location>
        <begin position="9"/>
        <end position="229"/>
    </location>
</feature>
<evidence type="ECO:0000313" key="4">
    <source>
        <dbReference type="EMBL" id="ETS81140.1"/>
    </source>
</evidence>
<dbReference type="InterPro" id="IPR056119">
    <property type="entry name" value="DUF7702"/>
</dbReference>
<dbReference type="AlphaFoldDB" id="W3X504"/>
<dbReference type="PANTHER" id="PTHR42109">
    <property type="entry name" value="UNPLACED GENOMIC SCAFFOLD UM_SCAF_CONTIG_1.265, WHOLE GENOME SHOTGUN SEQUENCE"/>
    <property type="match status" value="1"/>
</dbReference>
<feature type="transmembrane region" description="Helical" evidence="2">
    <location>
        <begin position="12"/>
        <end position="32"/>
    </location>
</feature>
<dbReference type="OMA" id="WHFRIPE"/>
<dbReference type="Pfam" id="PF24800">
    <property type="entry name" value="DUF7702"/>
    <property type="match status" value="1"/>
</dbReference>
<feature type="transmembrane region" description="Helical" evidence="2">
    <location>
        <begin position="111"/>
        <end position="131"/>
    </location>
</feature>
<organism evidence="4 5">
    <name type="scientific">Pestalotiopsis fici (strain W106-1 / CGMCC3.15140)</name>
    <dbReference type="NCBI Taxonomy" id="1229662"/>
    <lineage>
        <taxon>Eukaryota</taxon>
        <taxon>Fungi</taxon>
        <taxon>Dikarya</taxon>
        <taxon>Ascomycota</taxon>
        <taxon>Pezizomycotina</taxon>
        <taxon>Sordariomycetes</taxon>
        <taxon>Xylariomycetidae</taxon>
        <taxon>Amphisphaeriales</taxon>
        <taxon>Sporocadaceae</taxon>
        <taxon>Pestalotiopsis</taxon>
    </lineage>
</organism>
<protein>
    <recommendedName>
        <fullName evidence="3">DUF7702 domain-containing protein</fullName>
    </recommendedName>
</protein>
<dbReference type="eggNOG" id="ENOG502SUUA">
    <property type="taxonomic scope" value="Eukaryota"/>
</dbReference>
<reference evidence="5" key="1">
    <citation type="journal article" date="2015" name="BMC Genomics">
        <title>Genomic and transcriptomic analysis of the endophytic fungus Pestalotiopsis fici reveals its lifestyle and high potential for synthesis of natural products.</title>
        <authorList>
            <person name="Wang X."/>
            <person name="Zhang X."/>
            <person name="Liu L."/>
            <person name="Xiang M."/>
            <person name="Wang W."/>
            <person name="Sun X."/>
            <person name="Che Y."/>
            <person name="Guo L."/>
            <person name="Liu G."/>
            <person name="Guo L."/>
            <person name="Wang C."/>
            <person name="Yin W.B."/>
            <person name="Stadler M."/>
            <person name="Zhang X."/>
            <person name="Liu X."/>
        </authorList>
    </citation>
    <scope>NUCLEOTIDE SEQUENCE [LARGE SCALE GENOMIC DNA]</scope>
    <source>
        <strain evidence="5">W106-1 / CGMCC3.15140</strain>
    </source>
</reference>
<dbReference type="EMBL" id="KI912112">
    <property type="protein sequence ID" value="ETS81140.1"/>
    <property type="molecule type" value="Genomic_DNA"/>
</dbReference>
<dbReference type="InParanoid" id="W3X504"/>
<feature type="transmembrane region" description="Helical" evidence="2">
    <location>
        <begin position="143"/>
        <end position="161"/>
    </location>
</feature>
<proteinExistence type="predicted"/>
<accession>W3X504</accession>
<dbReference type="OrthoDB" id="2560628at2759"/>
<dbReference type="RefSeq" id="XP_007832914.1">
    <property type="nucleotide sequence ID" value="XM_007834723.1"/>
</dbReference>